<keyword evidence="5" id="KW-0002">3D-structure</keyword>
<feature type="domain" description="Ricin B lectin" evidence="2">
    <location>
        <begin position="546"/>
        <end position="671"/>
    </location>
</feature>
<dbReference type="InterPro" id="IPR000772">
    <property type="entry name" value="Ricin_B_lectin"/>
</dbReference>
<dbReference type="InParanoid" id="S2JLE7"/>
<dbReference type="PDB" id="6LCI">
    <property type="method" value="NMR"/>
    <property type="chains" value="A=1-199"/>
</dbReference>
<dbReference type="STRING" id="1220926.S2JLE7"/>
<feature type="non-terminal residue" evidence="3">
    <location>
        <position position="2710"/>
    </location>
</feature>
<gene>
    <name evidence="3" type="ORF">HMPREF1544_02061</name>
</gene>
<dbReference type="Gene3D" id="2.80.10.50">
    <property type="match status" value="8"/>
</dbReference>
<evidence type="ECO:0000313" key="4">
    <source>
        <dbReference type="Proteomes" id="UP000014254"/>
    </source>
</evidence>
<dbReference type="Proteomes" id="UP000014254">
    <property type="component" value="Unassembled WGS sequence"/>
</dbReference>
<keyword evidence="4" id="KW-1185">Reference proteome</keyword>
<dbReference type="VEuPathDB" id="FungiDB:HMPREF1544_02061"/>
<evidence type="ECO:0000313" key="3">
    <source>
        <dbReference type="EMBL" id="EPB91181.1"/>
    </source>
</evidence>
<feature type="domain" description="Ricin B lectin" evidence="2">
    <location>
        <begin position="225"/>
        <end position="363"/>
    </location>
</feature>
<dbReference type="Pfam" id="PF14200">
    <property type="entry name" value="RicinB_lectin_2"/>
    <property type="match status" value="1"/>
</dbReference>
<dbReference type="PANTHER" id="PTHR46302">
    <property type="entry name" value="DOUBLECORTIN DOMAIN-CONTAINING PROTEIN 1"/>
    <property type="match status" value="1"/>
</dbReference>
<accession>S2JLE7</accession>
<dbReference type="PANTHER" id="PTHR46302:SF3">
    <property type="entry name" value="DOUBLECORTIN DOMAIN-CONTAINING PROTEIN 1"/>
    <property type="match status" value="1"/>
</dbReference>
<feature type="domain" description="Ricin B lectin" evidence="2">
    <location>
        <begin position="1440"/>
        <end position="1584"/>
    </location>
</feature>
<reference evidence="5" key="2">
    <citation type="journal article" date="2021" name="Curr. Biol.">
        <title>Fungal Wound Healing through Instantaneous Protoplasmic Gelation.</title>
        <authorList>
            <person name="Nguyen T.A."/>
            <person name="Le S."/>
            <person name="Lee M."/>
            <person name="Fan J.S."/>
            <person name="Yang D."/>
            <person name="Yan J."/>
            <person name="Jedd G."/>
        </authorList>
    </citation>
    <scope>STRUCTURE BY NMR OF 1-199</scope>
</reference>
<dbReference type="CDD" id="cd23454">
    <property type="entry name" value="beta-trefoil_Ricin_GllA-1"/>
    <property type="match status" value="3"/>
</dbReference>
<feature type="domain" description="Ricin B lectin" evidence="2">
    <location>
        <begin position="386"/>
        <end position="517"/>
    </location>
</feature>
<feature type="region of interest" description="Disordered" evidence="1">
    <location>
        <begin position="1383"/>
        <end position="1404"/>
    </location>
</feature>
<dbReference type="GO" id="GO:0030496">
    <property type="term" value="C:midbody"/>
    <property type="evidence" value="ECO:0007669"/>
    <property type="project" value="TreeGrafter"/>
</dbReference>
<dbReference type="OMA" id="NANIIQW"/>
<dbReference type="OrthoDB" id="40579at2759"/>
<dbReference type="EMBL" id="KE123912">
    <property type="protein sequence ID" value="EPB91181.1"/>
    <property type="molecule type" value="Genomic_DNA"/>
</dbReference>
<feature type="domain" description="Ricin B lectin" evidence="2">
    <location>
        <begin position="892"/>
        <end position="1028"/>
    </location>
</feature>
<organism evidence="3 4">
    <name type="scientific">Mucor circinelloides f. circinelloides (strain 1006PhL)</name>
    <name type="common">Mucormycosis agent</name>
    <name type="synonym">Calyptromyces circinelloides</name>
    <dbReference type="NCBI Taxonomy" id="1220926"/>
    <lineage>
        <taxon>Eukaryota</taxon>
        <taxon>Fungi</taxon>
        <taxon>Fungi incertae sedis</taxon>
        <taxon>Mucoromycota</taxon>
        <taxon>Mucoromycotina</taxon>
        <taxon>Mucoromycetes</taxon>
        <taxon>Mucorales</taxon>
        <taxon>Mucorineae</taxon>
        <taxon>Mucoraceae</taxon>
        <taxon>Mucor</taxon>
    </lineage>
</organism>
<feature type="domain" description="Ricin B lectin" evidence="2">
    <location>
        <begin position="1813"/>
        <end position="1942"/>
    </location>
</feature>
<dbReference type="Pfam" id="PF00652">
    <property type="entry name" value="Ricin_B_lectin"/>
    <property type="match status" value="1"/>
</dbReference>
<dbReference type="InterPro" id="IPR035992">
    <property type="entry name" value="Ricin_B-like_lectins"/>
</dbReference>
<dbReference type="InterPro" id="IPR043188">
    <property type="entry name" value="DCDC1"/>
</dbReference>
<dbReference type="SMART" id="SM00458">
    <property type="entry name" value="RICIN"/>
    <property type="match status" value="7"/>
</dbReference>
<evidence type="ECO:0000259" key="2">
    <source>
        <dbReference type="SMART" id="SM00458"/>
    </source>
</evidence>
<reference evidence="4" key="1">
    <citation type="submission" date="2013-05" db="EMBL/GenBank/DDBJ databases">
        <title>The Genome sequence of Mucor circinelloides f. circinelloides 1006PhL.</title>
        <authorList>
            <consortium name="The Broad Institute Genomics Platform"/>
            <person name="Cuomo C."/>
            <person name="Earl A."/>
            <person name="Findley K."/>
            <person name="Lee S.C."/>
            <person name="Walker B."/>
            <person name="Young S."/>
            <person name="Zeng Q."/>
            <person name="Gargeya S."/>
            <person name="Fitzgerald M."/>
            <person name="Haas B."/>
            <person name="Abouelleil A."/>
            <person name="Allen A.W."/>
            <person name="Alvarado L."/>
            <person name="Arachchi H.M."/>
            <person name="Berlin A.M."/>
            <person name="Chapman S.B."/>
            <person name="Gainer-Dewar J."/>
            <person name="Goldberg J."/>
            <person name="Griggs A."/>
            <person name="Gujja S."/>
            <person name="Hansen M."/>
            <person name="Howarth C."/>
            <person name="Imamovic A."/>
            <person name="Ireland A."/>
            <person name="Larimer J."/>
            <person name="McCowan C."/>
            <person name="Murphy C."/>
            <person name="Pearson M."/>
            <person name="Poon T.W."/>
            <person name="Priest M."/>
            <person name="Roberts A."/>
            <person name="Saif S."/>
            <person name="Shea T."/>
            <person name="Sisk P."/>
            <person name="Sykes S."/>
            <person name="Wortman J."/>
            <person name="Nusbaum C."/>
            <person name="Birren B."/>
        </authorList>
    </citation>
    <scope>NUCLEOTIDE SEQUENCE [LARGE SCALE GENOMIC DNA]</scope>
    <source>
        <strain evidence="4">1006PhL</strain>
    </source>
</reference>
<dbReference type="SMR" id="S2JLE7"/>
<feature type="domain" description="Ricin B lectin" evidence="2">
    <location>
        <begin position="11"/>
        <end position="154"/>
    </location>
</feature>
<dbReference type="PROSITE" id="PS50231">
    <property type="entry name" value="RICIN_B_LECTIN"/>
    <property type="match status" value="6"/>
</dbReference>
<name>S2JLE7_MUCC1</name>
<dbReference type="SUPFAM" id="SSF50370">
    <property type="entry name" value="Ricin B-like lectins"/>
    <property type="match status" value="9"/>
</dbReference>
<dbReference type="GO" id="GO:1902412">
    <property type="term" value="P:regulation of mitotic cytokinesis"/>
    <property type="evidence" value="ECO:0007669"/>
    <property type="project" value="InterPro"/>
</dbReference>
<evidence type="ECO:0007829" key="5">
    <source>
        <dbReference type="PDB" id="6LCI"/>
    </source>
</evidence>
<dbReference type="eggNOG" id="ENOG502RZA3">
    <property type="taxonomic scope" value="Eukaryota"/>
</dbReference>
<dbReference type="GO" id="GO:0008017">
    <property type="term" value="F:microtubule binding"/>
    <property type="evidence" value="ECO:0007669"/>
    <property type="project" value="InterPro"/>
</dbReference>
<feature type="compositionally biased region" description="Acidic residues" evidence="1">
    <location>
        <begin position="1276"/>
        <end position="1296"/>
    </location>
</feature>
<feature type="region of interest" description="Disordered" evidence="1">
    <location>
        <begin position="1268"/>
        <end position="1322"/>
    </location>
</feature>
<sequence length="2710" mass="302013">MFEKSEKFPEGWFFIKNNSNGYVLMVDNESQATGSPIVLATLRTKDYASQLWRHDPNGYLVNKKSGQVMDVAKGTPKAGVDIVQQTQADSNVKDDLNFQKFGLSPYGHIYLTNKPSLILGIKESFFARREGLHVHLQLVDKRHLDRKEQRWDFVLPVVKEASAEPLKRSASSSTVKSTTTSIKVPAVAQIKEDDTRSVHSTAESTCSSIDHADANTVPTGSFPNTAFFLKSDASGLYISIENETSVTSGTQLTIEGLRKRNYDSQLWTYDAASQRIVNKFSGLVLGIERNAIKDGSDIIQTTSSAAEDKSQAWVLSPEGEITLKSNDGFVIGFKESWFGSREGAHLHLQKRNKGHQHQKFTVVLPIFKKSTETTVKTEQRGVFPDGWFFVKSQARGLVLTVLETGVIAAEVAATKLDTSNYSRQLWKYSEGYIINKASNMVLDVRGGSIENGASICQYTRKEKDNKNQQWALTPEGVIYLEVNRKFVLTVKESEAVRSKLYLSERKAGHKEQCWNFVLPVFKKKQTASTAVTKINTFRYATYPSGWFFIRSFVNGSTTESPLVLTAKDEKSIELALLNREHWQHQLWTYSSGRLINYATDLVIDISSASIGAELVQNKSSAQKWYMTTDGYLIYGQSDDKLALSVETQAKNKYRLTLCSHKYSQELRWGFLIPKFGYRSGVQTLSQWSIAILKEWRVTTTTTTKKFVHQPVAEWPQGEFYISGPDGHALAPEKSESGSALIMKKLEINNESIFKWTFRNGYLVHCATGLVMRAQDNFAQGAKLQLSSEVSGDIYQSWTLRTDGTIISKKDEQFGLGLVQVNGSWTIQIVTTSYYAWRILYGRYETRYSEQEKREISYLVSFQRIVLTLWTIRRHDDVERKLVTHSYGVFPKGWIFIRSKCDDSLLITVSDKKKGAKLILSKLDSKIYRRQLWRYREDGCLVNFDTDYVIDVAGGKLFSNANIIQWSPKFLRSSRKNQMWSLSVHGHIHPRSNSDLVLSSIGNHAKEGAELKLIKRGDLSLDYQQWSFATPVFSKCTHTTFAAQQAHKDSLVFEKVGSSCSIAESSSERYERVTKKTIVRRWGVFPEGGFFIRCTHGSKNLALTVERDESTSQYRIVIRSLNFKAYKWQLWTYSNGHLINEQTGLALDAQASEDIAIEGEQSQVYLKEKASNEGQFWDLGVNGEIHLRSNERLTIGVASSGDASVEGAQVGISKIRIVRTNVDGKQVSALKSEEWLRWSFSKPVFGKRTVAAAAEGESSLEIEKCEEQTVAVKEQDEVVNDEEEEEEEEEEEQEEAEAALKEAADDSDFEIQTPIQTPSSSTNTSAAAAGVAIVTAGAVVAVAAGTTANVVTSSPTTEEKSTIATVTAVETSAKTDIVATVETPAKVESSKEPTSPVLKKSDSARSQKLTRKDSFQLEENYIPTGFEKIVRYKSHHGGYPSGYFFIKSSLHGYVLDVVGDVKEGSYAVLTRMKSTDFASQMWSFQNGFLVNLKGRVLVLDAANAALVAGERVHLTTRNSKAEGYDDQTWEYSAEGSIHLKSKRSFVLSLKETKRSDKYTQIDVYVQEAKPLVKKQARPEQHWEILVPALIPVSQGESGVKIIESGKIEKVTSSASAIISYRWLKETYCHKVTSQNQWPGTEGWFFIRFGSENHFLAAGDSAQSQVGLYEMSHDLDYRRFLWTYIDGYLINYRYMLRLVLSTSHRWILSNSHSTLNQKFYIHANGSISVRISKIIYYIRFIRTKSGAYTLDVTSDSASKDTQGLELHIPVISDTEYQKKSVLAISSANAWIRKQKSDWSILTSTTVRRGVFPASAWFFVKASYKGADDLVLSVQESSSQLVLKKLDFKSFKNQLWTYNDGLLINYGSKFVIDVQGSVAIKSSIVHAAEAGVSTQKWYLTSEGRIELDSHDFYVLGCDSFKDGAQILLGSSRTSSTVKLIQWKFSTPVFGKRTTTTTTTTNAITDITKEIENGAVIEGAKEVESTNKSQLALTRRTTKHSYVTYRESRLIIRWWRIIFIRRLSTCRTQKEYLEVIEQYRQILYSRFAQYLEVYGSSVSKEERNALEASIEETKSTLETEVFTKTTTYLKTLKSDEEVSSKHLDVSAIVSGCCHSIDEKYETIITKAEKESAITKDTTTTVSTGQQVVKHYESEAEAVDGVLVIVDTIQITIRYWFRTLYGRISDASKNGAKKEEIDVLIKNSQKDLQSQLTKISETTSTTLSGSATLSEEYRKTFENSVTSVIEKSKSEVDNFISNVDVSAVTTVDSWNKLTGAIDNTLSLKFHECKNTVQEVDVVQEIENKKEESVQITEEEVESSKLEIVTTLAESKAYIISWFSNIYKDISWSVESSSSTKEDTLTIVDAAELDIISKIDESVALLSVLSSSLTYLSWTERRRLVTYYISMKTYLLANLKRFRVSIADSDKESILKICQSTFSEEEQTDILKNIDYIVENVSVSTTTTTSTTASGSIVYEDKGSKAVDIIVKDTGSIAVGVISDSEAISQVGAITKESSSISSGVIHGETETSSKIDVITGGSESVTVGVISGKIIDDKESSSIEADVNKSTSTAIDVIETETSSSTVTKDTEVNTAISGEKTETSALDKVTNENKSTITTGVASGIVVGVAAGIVAEVISHEKESSSKVDIRSSESESVTIGVIEDTKTTNEDNSSAPVAIIVDGASTETCTTTVGIVAGEKDTTTTTEVTETESSVID</sequence>
<evidence type="ECO:0000256" key="1">
    <source>
        <dbReference type="SAM" id="MobiDB-lite"/>
    </source>
</evidence>
<proteinExistence type="evidence at protein level"/>
<protein>
    <recommendedName>
        <fullName evidence="2">Ricin B lectin domain-containing protein</fullName>
    </recommendedName>
</protein>